<dbReference type="Proteomes" id="UP000660262">
    <property type="component" value="Unassembled WGS sequence"/>
</dbReference>
<dbReference type="PANTHER" id="PTHR34543">
    <property type="entry name" value="PROTEIN ABA DEFICIENT 4, CHLOROPLASTIC"/>
    <property type="match status" value="1"/>
</dbReference>
<evidence type="ECO:0000256" key="1">
    <source>
        <dbReference type="SAM" id="Phobius"/>
    </source>
</evidence>
<keyword evidence="1" id="KW-0812">Transmembrane</keyword>
<dbReference type="InterPro" id="IPR025461">
    <property type="entry name" value="ABA4-like"/>
</dbReference>
<proteinExistence type="predicted"/>
<dbReference type="OrthoDB" id="196782at2759"/>
<keyword evidence="1" id="KW-1133">Transmembrane helix</keyword>
<dbReference type="AlphaFoldDB" id="A0A830HPE2"/>
<sequence length="313" mass="33178">MPGASMLAPLRSFKVNAHGLPRSCVPLSMRASSRSFCCQLHDSSRRSRIRGGLGVTCQSKFYHVHSVSEPHVRSSASKLDHQHQPRGLFVFQKSRRFRLRVETKAVAAAAPAAAAALSAVTPEAIFSLATSFTLLYYATVICAARIWKPRRTQAFLTVYSLLMATGLAVSLAAAGFTPANALAFLGGGGSFPPSLDAWVSLFHENRPAVAVSWVLLMGADAVVATVIALDAIRDHVPCAHSIGLCLFFGPTARLCHGLTLWATGVLRKLGLTRARVASAPPAPSTKEPRPGQASAAAAAAIRSRAKAAKVFVE</sequence>
<feature type="transmembrane region" description="Helical" evidence="1">
    <location>
        <begin position="154"/>
        <end position="176"/>
    </location>
</feature>
<feature type="transmembrane region" description="Helical" evidence="1">
    <location>
        <begin position="125"/>
        <end position="147"/>
    </location>
</feature>
<dbReference type="PANTHER" id="PTHR34543:SF1">
    <property type="entry name" value="PROTEIN ABA DEFICIENT 4, CHLOROPLASTIC"/>
    <property type="match status" value="1"/>
</dbReference>
<feature type="transmembrane region" description="Helical" evidence="1">
    <location>
        <begin position="210"/>
        <end position="232"/>
    </location>
</feature>
<keyword evidence="1" id="KW-0472">Membrane</keyword>
<evidence type="ECO:0000313" key="2">
    <source>
        <dbReference type="EMBL" id="GHP06887.1"/>
    </source>
</evidence>
<dbReference type="Pfam" id="PF14108">
    <property type="entry name" value="ABA4-like"/>
    <property type="match status" value="1"/>
</dbReference>
<comment type="caution">
    <text evidence="2">The sequence shown here is derived from an EMBL/GenBank/DDBJ whole genome shotgun (WGS) entry which is preliminary data.</text>
</comment>
<keyword evidence="3" id="KW-1185">Reference proteome</keyword>
<evidence type="ECO:0000313" key="3">
    <source>
        <dbReference type="Proteomes" id="UP000660262"/>
    </source>
</evidence>
<reference evidence="2" key="1">
    <citation type="submission" date="2020-10" db="EMBL/GenBank/DDBJ databases">
        <title>Unveiling of a novel bifunctional photoreceptor, Dualchrome1, isolated from a cosmopolitan green alga.</title>
        <authorList>
            <person name="Suzuki S."/>
            <person name="Kawachi M."/>
        </authorList>
    </citation>
    <scope>NUCLEOTIDE SEQUENCE</scope>
    <source>
        <strain evidence="2">NIES 2893</strain>
    </source>
</reference>
<name>A0A830HPE2_9CHLO</name>
<gene>
    <name evidence="2" type="ORF">PPROV_000563100</name>
</gene>
<organism evidence="2 3">
    <name type="scientific">Pycnococcus provasolii</name>
    <dbReference type="NCBI Taxonomy" id="41880"/>
    <lineage>
        <taxon>Eukaryota</taxon>
        <taxon>Viridiplantae</taxon>
        <taxon>Chlorophyta</taxon>
        <taxon>Pseudoscourfieldiophyceae</taxon>
        <taxon>Pseudoscourfieldiales</taxon>
        <taxon>Pycnococcaceae</taxon>
        <taxon>Pycnococcus</taxon>
    </lineage>
</organism>
<dbReference type="EMBL" id="BNJQ01000014">
    <property type="protein sequence ID" value="GHP06887.1"/>
    <property type="molecule type" value="Genomic_DNA"/>
</dbReference>
<accession>A0A830HPE2</accession>
<protein>
    <submittedName>
        <fullName evidence="2">Uncharacterized protein</fullName>
    </submittedName>
</protein>